<dbReference type="Proteomes" id="UP000321323">
    <property type="component" value="Chromosome"/>
</dbReference>
<evidence type="ECO:0000256" key="1">
    <source>
        <dbReference type="SAM" id="SignalP"/>
    </source>
</evidence>
<gene>
    <name evidence="2" type="ORF">E7V67_023720</name>
</gene>
<feature type="signal peptide" evidence="1">
    <location>
        <begin position="1"/>
        <end position="29"/>
    </location>
</feature>
<sequence>MLMSRCVRLARACVCAIVLWLVCGGSAMASPRAVVNLDIDRQGNVTADFHLPAGTRVVRFKEATVDAARRRWLPADSGLVMEGNAVTAADGGEISRLRLVIGRAQQGRLRSYDALVDFGDGGVAVYSSYLELEMPTAFVLAKPGYVRGNRIAAGAAMVPQEGAYLYMGPLTAQRLAGGSILLDRRTPPWVTTELRTTLPRLAHYYVKALGWRRPLRPNIMLVVAAPEQPGASYRGDVLPGQSIRLALTGGDWQTPSEQRRLMLRQMLAHELFHVFEREDGGGADHGRPWIHEGMAEYAALQALRATRLAGTPFVVEALDERINQCLARLGNRSLTAVEPTSSEQRLFYDCGTLAFALYDRYSQVQPDGAGSYFKAVAPVLQLDGDAVVNLMNRLSRDAVPSAHAYIGQLLAAGRLDDTTPLETVMTELGIVNTSGRHANAVYARAVLHYLLANDCSGGRGYWTLPEGFRLDGRFNCRTVSDSPTISHAFAIDLRDNAAQAYERIRADCGRAGATVPLAGPGDMRLSLACDKPIDAVPMAVHPGRLP</sequence>
<name>A0ABZ1UJ28_9BURK</name>
<dbReference type="EMBL" id="CP136508">
    <property type="protein sequence ID" value="WUR12668.1"/>
    <property type="molecule type" value="Genomic_DNA"/>
</dbReference>
<evidence type="ECO:0008006" key="4">
    <source>
        <dbReference type="Google" id="ProtNLM"/>
    </source>
</evidence>
<evidence type="ECO:0000313" key="2">
    <source>
        <dbReference type="EMBL" id="WUR12668.1"/>
    </source>
</evidence>
<protein>
    <recommendedName>
        <fullName evidence="4">Peptidase M61 catalytic domain-containing protein</fullName>
    </recommendedName>
</protein>
<keyword evidence="1" id="KW-0732">Signal</keyword>
<reference evidence="2 3" key="1">
    <citation type="journal article" date="2019" name="Int. J. Syst. Evol. Microbiol.">
        <title>The Draft Whole-Genome Sequence of the Antibiotic Producer Empedobacter haloabium ATCC 31962 Provides Indications for Its Taxonomic Reclassification.</title>
        <authorList>
            <person name="Miess H."/>
            <person name="Arlt P."/>
            <person name="Apel A.K."/>
            <person name="Weber T."/>
            <person name="Nieselt K."/>
            <person name="Hanssen F."/>
            <person name="Czemmel S."/>
            <person name="Nahnsen S."/>
            <person name="Gross H."/>
        </authorList>
    </citation>
    <scope>NUCLEOTIDE SEQUENCE [LARGE SCALE GENOMIC DNA]</scope>
    <source>
        <strain evidence="2 3">ATCC 31962</strain>
    </source>
</reference>
<feature type="chain" id="PRO_5046409750" description="Peptidase M61 catalytic domain-containing protein" evidence="1">
    <location>
        <begin position="30"/>
        <end position="546"/>
    </location>
</feature>
<evidence type="ECO:0000313" key="3">
    <source>
        <dbReference type="Proteomes" id="UP000321323"/>
    </source>
</evidence>
<keyword evidence="3" id="KW-1185">Reference proteome</keyword>
<accession>A0ABZ1UJ28</accession>
<proteinExistence type="predicted"/>
<organism evidence="2 3">
    <name type="scientific">[Empedobacter] haloabium</name>
    <dbReference type="NCBI Taxonomy" id="592317"/>
    <lineage>
        <taxon>Bacteria</taxon>
        <taxon>Pseudomonadati</taxon>
        <taxon>Pseudomonadota</taxon>
        <taxon>Betaproteobacteria</taxon>
        <taxon>Burkholderiales</taxon>
        <taxon>Oxalobacteraceae</taxon>
        <taxon>Telluria group</taxon>
        <taxon>Telluria group incertae sedis</taxon>
    </lineage>
</organism>